<evidence type="ECO:0000313" key="2">
    <source>
        <dbReference type="Proteomes" id="UP000235616"/>
    </source>
</evidence>
<keyword evidence="2" id="KW-1185">Reference proteome</keyword>
<dbReference type="OrthoDB" id="9010520at2"/>
<evidence type="ECO:0000313" key="1">
    <source>
        <dbReference type="EMBL" id="PMS18061.1"/>
    </source>
</evidence>
<protein>
    <submittedName>
        <fullName evidence="1">Uncharacterized protein</fullName>
    </submittedName>
</protein>
<accession>A0A2N7VLK7</accession>
<reference evidence="1 2" key="1">
    <citation type="submission" date="2018-01" db="EMBL/GenBank/DDBJ databases">
        <title>Whole genome analyses suggest that Burkholderia sensu lato contains two further novel genera in the rhizoxinica-symbiotica group Mycetohabitans gen. nov., and Trinickia gen. nov.: implications for the evolution of diazotrophy and nodulation in the Burkholderiaceae.</title>
        <authorList>
            <person name="Estrada-de los Santos P."/>
            <person name="Palmer M."/>
            <person name="Chavez-Ramirez B."/>
            <person name="Beukes C."/>
            <person name="Steenkamp E.T."/>
            <person name="Hirsch A.M."/>
            <person name="Manyaka P."/>
            <person name="Maluk M."/>
            <person name="Lafos M."/>
            <person name="Crook M."/>
            <person name="Gross E."/>
            <person name="Simon M.F."/>
            <person name="Bueno dos Reis Junior F."/>
            <person name="Poole P.S."/>
            <person name="Venter S.N."/>
            <person name="James E.K."/>
        </authorList>
    </citation>
    <scope>NUCLEOTIDE SEQUENCE [LARGE SCALE GENOMIC DNA]</scope>
    <source>
        <strain evidence="1 2">GIMN1.004</strain>
    </source>
</reference>
<organism evidence="1 2">
    <name type="scientific">Trinickia dabaoshanensis</name>
    <dbReference type="NCBI Taxonomy" id="564714"/>
    <lineage>
        <taxon>Bacteria</taxon>
        <taxon>Pseudomonadati</taxon>
        <taxon>Pseudomonadota</taxon>
        <taxon>Betaproteobacteria</taxon>
        <taxon>Burkholderiales</taxon>
        <taxon>Burkholderiaceae</taxon>
        <taxon>Trinickia</taxon>
    </lineage>
</organism>
<dbReference type="Proteomes" id="UP000235616">
    <property type="component" value="Unassembled WGS sequence"/>
</dbReference>
<name>A0A2N7VLK7_9BURK</name>
<dbReference type="AlphaFoldDB" id="A0A2N7VLK7"/>
<comment type="caution">
    <text evidence="1">The sequence shown here is derived from an EMBL/GenBank/DDBJ whole genome shotgun (WGS) entry which is preliminary data.</text>
</comment>
<gene>
    <name evidence="1" type="ORF">C0Z18_17630</name>
</gene>
<sequence length="75" mass="8574">MDSYRELERELRHIKAAISMLETTKIYLAPPTIVAEPAYWRARLETILDGRPGNANIEKQVLQLIARTNRLGAPE</sequence>
<proteinExistence type="predicted"/>
<dbReference type="RefSeq" id="WP_102646719.1">
    <property type="nucleotide sequence ID" value="NZ_PNYA01000016.1"/>
</dbReference>
<dbReference type="EMBL" id="PNYA01000016">
    <property type="protein sequence ID" value="PMS18061.1"/>
    <property type="molecule type" value="Genomic_DNA"/>
</dbReference>